<name>A0A6H5J1C7_9HYME</name>
<dbReference type="EMBL" id="CADCXV010001416">
    <property type="protein sequence ID" value="CAB0044233.1"/>
    <property type="molecule type" value="Genomic_DNA"/>
</dbReference>
<sequence>MAQLPLPILIHLPLPYHPPSHSIFFLLCRLFGLSTEFQGHEFTLRPRILLSCLTRFGIFSIPSSACPAGRSPAALKSRRHHSDMVPPPGIGMRVSSRGHSQCASTSPSVGTLSLSCCSRRYNQRMSASSARSLSFGLV</sequence>
<dbReference type="AlphaFoldDB" id="A0A6H5J1C7"/>
<gene>
    <name evidence="1" type="ORF">TBRA_LOCUS15821</name>
</gene>
<proteinExistence type="predicted"/>
<accession>A0A6H5J1C7</accession>
<reference evidence="1 2" key="1">
    <citation type="submission" date="2020-02" db="EMBL/GenBank/DDBJ databases">
        <authorList>
            <person name="Ferguson B K."/>
        </authorList>
    </citation>
    <scope>NUCLEOTIDE SEQUENCE [LARGE SCALE GENOMIC DNA]</scope>
</reference>
<evidence type="ECO:0000313" key="1">
    <source>
        <dbReference type="EMBL" id="CAB0044233.1"/>
    </source>
</evidence>
<dbReference type="Proteomes" id="UP000479190">
    <property type="component" value="Unassembled WGS sequence"/>
</dbReference>
<evidence type="ECO:0000313" key="2">
    <source>
        <dbReference type="Proteomes" id="UP000479190"/>
    </source>
</evidence>
<keyword evidence="2" id="KW-1185">Reference proteome</keyword>
<protein>
    <submittedName>
        <fullName evidence="1">Uncharacterized protein</fullName>
    </submittedName>
</protein>
<organism evidence="1 2">
    <name type="scientific">Trichogramma brassicae</name>
    <dbReference type="NCBI Taxonomy" id="86971"/>
    <lineage>
        <taxon>Eukaryota</taxon>
        <taxon>Metazoa</taxon>
        <taxon>Ecdysozoa</taxon>
        <taxon>Arthropoda</taxon>
        <taxon>Hexapoda</taxon>
        <taxon>Insecta</taxon>
        <taxon>Pterygota</taxon>
        <taxon>Neoptera</taxon>
        <taxon>Endopterygota</taxon>
        <taxon>Hymenoptera</taxon>
        <taxon>Apocrita</taxon>
        <taxon>Proctotrupomorpha</taxon>
        <taxon>Chalcidoidea</taxon>
        <taxon>Trichogrammatidae</taxon>
        <taxon>Trichogramma</taxon>
    </lineage>
</organism>